<feature type="domain" description="TadE-like" evidence="1">
    <location>
        <begin position="14"/>
        <end position="55"/>
    </location>
</feature>
<gene>
    <name evidence="2" type="ORF">AU467_15040</name>
</gene>
<dbReference type="InterPro" id="IPR012495">
    <property type="entry name" value="TadE-like_dom"/>
</dbReference>
<organism evidence="2 3">
    <name type="scientific">Rhizobium loti</name>
    <name type="common">Mesorhizobium loti</name>
    <dbReference type="NCBI Taxonomy" id="381"/>
    <lineage>
        <taxon>Bacteria</taxon>
        <taxon>Pseudomonadati</taxon>
        <taxon>Pseudomonadota</taxon>
        <taxon>Alphaproteobacteria</taxon>
        <taxon>Hyphomicrobiales</taxon>
        <taxon>Phyllobacteriaceae</taxon>
        <taxon>Mesorhizobium</taxon>
    </lineage>
</organism>
<name>A0A101KVF7_RHILI</name>
<dbReference type="Pfam" id="PF07811">
    <property type="entry name" value="TadE"/>
    <property type="match status" value="1"/>
</dbReference>
<dbReference type="EMBL" id="LPWA01000068">
    <property type="protein sequence ID" value="KUM27715.1"/>
    <property type="molecule type" value="Genomic_DNA"/>
</dbReference>
<dbReference type="OrthoDB" id="8098936at2"/>
<comment type="caution">
    <text evidence="2">The sequence shown here is derived from an EMBL/GenBank/DDBJ whole genome shotgun (WGS) entry which is preliminary data.</text>
</comment>
<protein>
    <submittedName>
        <fullName evidence="2">Pilus assembly protein TadE</fullName>
    </submittedName>
</protein>
<dbReference type="AlphaFoldDB" id="A0A101KVF7"/>
<sequence length="146" mass="15230">MGPTAIRFRKNRSGAAAVEFALVLPVLCTALFGIADGWSYVTSSLAMRSGVKTAANLLLAGASDDNAIQAAALAGWQKKPTDAAVAISRTYKCGTTVVVSSTVCAGSKLPSTYVQIQASGTWVPPFSFGVFPHDTALSHLQVVRVR</sequence>
<evidence type="ECO:0000313" key="2">
    <source>
        <dbReference type="EMBL" id="KUM27715.1"/>
    </source>
</evidence>
<accession>A0A101KVF7</accession>
<evidence type="ECO:0000259" key="1">
    <source>
        <dbReference type="Pfam" id="PF07811"/>
    </source>
</evidence>
<dbReference type="Proteomes" id="UP000053176">
    <property type="component" value="Unassembled WGS sequence"/>
</dbReference>
<evidence type="ECO:0000313" key="3">
    <source>
        <dbReference type="Proteomes" id="UP000053176"/>
    </source>
</evidence>
<reference evidence="2 3" key="1">
    <citation type="submission" date="2015-12" db="EMBL/GenBank/DDBJ databases">
        <title>Draft genome sequence of Mesorhizobium sp. UFLA 01-765, a multitolerant efficient symbiont and plant-growth promoting strain isolated from Zn-mining soil using Leucaena leucocephala as a trap plant.</title>
        <authorList>
            <person name="Rangel W.M."/>
            <person name="Thijs S."/>
            <person name="Longatti S.M."/>
            <person name="Moreira F.M."/>
            <person name="Weyens N."/>
            <person name="Vangronsveld J."/>
            <person name="Van Hamme J.D."/>
            <person name="Bottos E.M."/>
            <person name="Rineau F."/>
        </authorList>
    </citation>
    <scope>NUCLEOTIDE SEQUENCE [LARGE SCALE GENOMIC DNA]</scope>
    <source>
        <strain evidence="2 3">UFLA 01-765</strain>
    </source>
</reference>
<proteinExistence type="predicted"/>